<comment type="caution">
    <text evidence="11">The sequence shown here is derived from an EMBL/GenBank/DDBJ whole genome shotgun (WGS) entry which is preliminary data.</text>
</comment>
<evidence type="ECO:0000256" key="1">
    <source>
        <dbReference type="ARBA" id="ARBA00004429"/>
    </source>
</evidence>
<evidence type="ECO:0000313" key="12">
    <source>
        <dbReference type="Proteomes" id="UP001156690"/>
    </source>
</evidence>
<evidence type="ECO:0000256" key="5">
    <source>
        <dbReference type="ARBA" id="ARBA00022692"/>
    </source>
</evidence>
<evidence type="ECO:0000256" key="4">
    <source>
        <dbReference type="ARBA" id="ARBA00022519"/>
    </source>
</evidence>
<dbReference type="RefSeq" id="WP_126608078.1">
    <property type="nucleotide sequence ID" value="NZ_AP025144.1"/>
</dbReference>
<evidence type="ECO:0000313" key="11">
    <source>
        <dbReference type="EMBL" id="GLQ74937.1"/>
    </source>
</evidence>
<dbReference type="InterPro" id="IPR007387">
    <property type="entry name" value="TRAP_DctQ"/>
</dbReference>
<organism evidence="11 12">
    <name type="scientific">Vibrio penaeicida</name>
    <dbReference type="NCBI Taxonomy" id="104609"/>
    <lineage>
        <taxon>Bacteria</taxon>
        <taxon>Pseudomonadati</taxon>
        <taxon>Pseudomonadota</taxon>
        <taxon>Gammaproteobacteria</taxon>
        <taxon>Vibrionales</taxon>
        <taxon>Vibrionaceae</taxon>
        <taxon>Vibrio</taxon>
    </lineage>
</organism>
<dbReference type="GO" id="GO:0015740">
    <property type="term" value="P:C4-dicarboxylate transport"/>
    <property type="evidence" value="ECO:0007669"/>
    <property type="project" value="TreeGrafter"/>
</dbReference>
<feature type="transmembrane region" description="Helical" evidence="9">
    <location>
        <begin position="47"/>
        <end position="65"/>
    </location>
</feature>
<dbReference type="GO" id="GO:0022857">
    <property type="term" value="F:transmembrane transporter activity"/>
    <property type="evidence" value="ECO:0007669"/>
    <property type="project" value="UniProtKB-UniRule"/>
</dbReference>
<dbReference type="PANTHER" id="PTHR35011:SF2">
    <property type="entry name" value="2,3-DIKETO-L-GULONATE TRAP TRANSPORTER SMALL PERMEASE PROTEIN YIAM"/>
    <property type="match status" value="1"/>
</dbReference>
<proteinExistence type="inferred from homology"/>
<evidence type="ECO:0000256" key="3">
    <source>
        <dbReference type="ARBA" id="ARBA00022475"/>
    </source>
</evidence>
<feature type="transmembrane region" description="Helical" evidence="9">
    <location>
        <begin position="86"/>
        <end position="107"/>
    </location>
</feature>
<evidence type="ECO:0000256" key="6">
    <source>
        <dbReference type="ARBA" id="ARBA00022989"/>
    </source>
</evidence>
<accession>A0AAV5NXA9</accession>
<comment type="subcellular location">
    <subcellularLocation>
        <location evidence="1 9">Cell inner membrane</location>
        <topology evidence="1 9">Multi-pass membrane protein</topology>
    </subcellularLocation>
</comment>
<dbReference type="Proteomes" id="UP001156690">
    <property type="component" value="Unassembled WGS sequence"/>
</dbReference>
<gene>
    <name evidence="11" type="ORF">GCM10007932_42990</name>
</gene>
<protein>
    <recommendedName>
        <fullName evidence="9">TRAP transporter small permease protein</fullName>
    </recommendedName>
</protein>
<evidence type="ECO:0000256" key="9">
    <source>
        <dbReference type="RuleBase" id="RU369079"/>
    </source>
</evidence>
<keyword evidence="2 9" id="KW-0813">Transport</keyword>
<reference evidence="12" key="1">
    <citation type="journal article" date="2019" name="Int. J. Syst. Evol. Microbiol.">
        <title>The Global Catalogue of Microorganisms (GCM) 10K type strain sequencing project: providing services to taxonomists for standard genome sequencing and annotation.</title>
        <authorList>
            <consortium name="The Broad Institute Genomics Platform"/>
            <consortium name="The Broad Institute Genome Sequencing Center for Infectious Disease"/>
            <person name="Wu L."/>
            <person name="Ma J."/>
        </authorList>
    </citation>
    <scope>NUCLEOTIDE SEQUENCE [LARGE SCALE GENOMIC DNA]</scope>
    <source>
        <strain evidence="12">NBRC 15640</strain>
    </source>
</reference>
<keyword evidence="6 9" id="KW-1133">Transmembrane helix</keyword>
<comment type="subunit">
    <text evidence="9">The complex comprises the extracytoplasmic solute receptor protein and the two transmembrane proteins.</text>
</comment>
<dbReference type="EMBL" id="BSNX01000067">
    <property type="protein sequence ID" value="GLQ74937.1"/>
    <property type="molecule type" value="Genomic_DNA"/>
</dbReference>
<keyword evidence="4 9" id="KW-0997">Cell inner membrane</keyword>
<feature type="transmembrane region" description="Helical" evidence="9">
    <location>
        <begin position="127"/>
        <end position="146"/>
    </location>
</feature>
<comment type="similarity">
    <text evidence="8 9">Belongs to the TRAP transporter small permease family.</text>
</comment>
<evidence type="ECO:0000256" key="8">
    <source>
        <dbReference type="ARBA" id="ARBA00038436"/>
    </source>
</evidence>
<sequence length="197" mass="22157">MIARLAYRLEKVLEGMSVFLVLSMTFVIVFGVIMRKTGSSLIWYDEVASLLLVWITYYGAATAAIKRSHLGFSGLLYSAKGTLQSTLFWVSEVIVIGFFALVAFYGWTVLEYFEGETLISLPWVPVPFVQSVIPIGAILFIFAELLSIPQALQDMREGRDHDRAELEEYAEECGIDTEDLFPSGEKTHVHKKMEAKS</sequence>
<keyword evidence="3" id="KW-1003">Cell membrane</keyword>
<dbReference type="GO" id="GO:0005886">
    <property type="term" value="C:plasma membrane"/>
    <property type="evidence" value="ECO:0007669"/>
    <property type="project" value="UniProtKB-SubCell"/>
</dbReference>
<comment type="function">
    <text evidence="9">Part of the tripartite ATP-independent periplasmic (TRAP) transport system.</text>
</comment>
<evidence type="ECO:0000259" key="10">
    <source>
        <dbReference type="Pfam" id="PF04290"/>
    </source>
</evidence>
<dbReference type="Pfam" id="PF04290">
    <property type="entry name" value="DctQ"/>
    <property type="match status" value="1"/>
</dbReference>
<name>A0AAV5NXA9_9VIBR</name>
<dbReference type="PANTHER" id="PTHR35011">
    <property type="entry name" value="2,3-DIKETO-L-GULONATE TRAP TRANSPORTER SMALL PERMEASE PROTEIN YIAM"/>
    <property type="match status" value="1"/>
</dbReference>
<keyword evidence="7 9" id="KW-0472">Membrane</keyword>
<evidence type="ECO:0000256" key="2">
    <source>
        <dbReference type="ARBA" id="ARBA00022448"/>
    </source>
</evidence>
<evidence type="ECO:0000256" key="7">
    <source>
        <dbReference type="ARBA" id="ARBA00023136"/>
    </source>
</evidence>
<feature type="transmembrane region" description="Helical" evidence="9">
    <location>
        <begin position="12"/>
        <end position="35"/>
    </location>
</feature>
<keyword evidence="12" id="KW-1185">Reference proteome</keyword>
<keyword evidence="5 9" id="KW-0812">Transmembrane</keyword>
<feature type="domain" description="Tripartite ATP-independent periplasmic transporters DctQ component" evidence="10">
    <location>
        <begin position="24"/>
        <end position="151"/>
    </location>
</feature>
<dbReference type="AlphaFoldDB" id="A0AAV5NXA9"/>
<dbReference type="InterPro" id="IPR055348">
    <property type="entry name" value="DctQ"/>
</dbReference>